<accession>A0A191ZVV3</accession>
<proteinExistence type="predicted"/>
<evidence type="ECO:0000313" key="3">
    <source>
        <dbReference type="Proteomes" id="UP000078572"/>
    </source>
</evidence>
<reference evidence="3" key="1">
    <citation type="submission" date="2016-06" db="EMBL/GenBank/DDBJ databases">
        <authorList>
            <person name="Xu Y."/>
            <person name="Nagy A."/>
            <person name="Yan X."/>
            <person name="Kim S.W."/>
            <person name="Haley B."/>
            <person name="Liu N.T."/>
            <person name="Nou X."/>
        </authorList>
    </citation>
    <scope>NUCLEOTIDE SEQUENCE [LARGE SCALE GENOMIC DNA]</scope>
    <source>
        <strain evidence="3">ATCC 49129</strain>
    </source>
</reference>
<keyword evidence="1" id="KW-0812">Transmembrane</keyword>
<protein>
    <submittedName>
        <fullName evidence="2">Uncharacterized protein</fullName>
    </submittedName>
</protein>
<keyword evidence="3" id="KW-1185">Reference proteome</keyword>
<evidence type="ECO:0000256" key="1">
    <source>
        <dbReference type="SAM" id="Phobius"/>
    </source>
</evidence>
<dbReference type="AlphaFoldDB" id="A0A191ZVV3"/>
<dbReference type="EMBL" id="CP016022">
    <property type="protein sequence ID" value="ANJ72216.1"/>
    <property type="molecule type" value="Genomic_DNA"/>
</dbReference>
<gene>
    <name evidence="2" type="ORF">A9Y76_06955</name>
</gene>
<dbReference type="RefSeq" id="WP_064802966.1">
    <property type="nucleotide sequence ID" value="NZ_CP016022.1"/>
</dbReference>
<keyword evidence="1" id="KW-0472">Membrane</keyword>
<organism evidence="2 3">
    <name type="scientific">Ralstonia insidiosa</name>
    <dbReference type="NCBI Taxonomy" id="190721"/>
    <lineage>
        <taxon>Bacteria</taxon>
        <taxon>Pseudomonadati</taxon>
        <taxon>Pseudomonadota</taxon>
        <taxon>Betaproteobacteria</taxon>
        <taxon>Burkholderiales</taxon>
        <taxon>Burkholderiaceae</taxon>
        <taxon>Ralstonia</taxon>
    </lineage>
</organism>
<feature type="transmembrane region" description="Helical" evidence="1">
    <location>
        <begin position="20"/>
        <end position="39"/>
    </location>
</feature>
<name>A0A191ZVV3_9RALS</name>
<keyword evidence="1" id="KW-1133">Transmembrane helix</keyword>
<evidence type="ECO:0000313" key="2">
    <source>
        <dbReference type="EMBL" id="ANJ72216.1"/>
    </source>
</evidence>
<dbReference type="Proteomes" id="UP000078572">
    <property type="component" value="Chromosome 1"/>
</dbReference>
<sequence length="237" mass="28182">MPDFLLLLLSTYDKLSDSEKVFWLTIIGITIYGLRYLLYKFKSHIHISMIKRILKNKEHLLDSISKRSSIDSFEKLKDLDYRLAFHATGNNIAQYKLFPTKINVDNQLSDILKQNQSFMDEAIRNHDYFKYTFLLKYINELMDRDSEEKKQTYRAIYRSCLDPLYDSPMLDHSTYNMLCECFVFISRFYCIDFKKIDHHELEKWFLHDHLAHTLNDNSNKPIAIAGQVATRKGRAKI</sequence>
<dbReference type="GeneID" id="61525760"/>